<organism evidence="2 3">
    <name type="scientific">Aspergillus ochraceoroseus</name>
    <dbReference type="NCBI Taxonomy" id="138278"/>
    <lineage>
        <taxon>Eukaryota</taxon>
        <taxon>Fungi</taxon>
        <taxon>Dikarya</taxon>
        <taxon>Ascomycota</taxon>
        <taxon>Pezizomycotina</taxon>
        <taxon>Eurotiomycetes</taxon>
        <taxon>Eurotiomycetidae</taxon>
        <taxon>Eurotiales</taxon>
        <taxon>Aspergillaceae</taxon>
        <taxon>Aspergillus</taxon>
        <taxon>Aspergillus subgen. Nidulantes</taxon>
    </lineage>
</organism>
<gene>
    <name evidence="2" type="ORF">AOCH_001550</name>
</gene>
<sequence length="197" mass="22090">MASARLRKAFRYPDDSGDDTVREELDEEEQERVIRHLQIQNEKRNSEYTIIFATIPLLSSIIFIPSLLSSASVGVFVRFLLLLSIGSLLATAYTMKYIPPQRPDPKGKRPMRNPDLMTHVRTYAVPVNTAVCVLLALVYLFSSNTGLSSIQPVAYLVPPSLRAGYLALLATILVVRQVMVSVDLKTLEDLRYDYKGA</sequence>
<proteinExistence type="predicted"/>
<evidence type="ECO:0000256" key="1">
    <source>
        <dbReference type="SAM" id="Phobius"/>
    </source>
</evidence>
<feature type="transmembrane region" description="Helical" evidence="1">
    <location>
        <begin position="75"/>
        <end position="99"/>
    </location>
</feature>
<protein>
    <submittedName>
        <fullName evidence="2">Uncharacterized protein</fullName>
    </submittedName>
</protein>
<feature type="transmembrane region" description="Helical" evidence="1">
    <location>
        <begin position="153"/>
        <end position="175"/>
    </location>
</feature>
<feature type="transmembrane region" description="Helical" evidence="1">
    <location>
        <begin position="48"/>
        <end position="69"/>
    </location>
</feature>
<dbReference type="AlphaFoldDB" id="A0A0F8XL31"/>
<name>A0A0F8XL31_9EURO</name>
<keyword evidence="1" id="KW-0812">Transmembrane</keyword>
<evidence type="ECO:0000313" key="2">
    <source>
        <dbReference type="EMBL" id="KKK24257.1"/>
    </source>
</evidence>
<dbReference type="Proteomes" id="UP000034947">
    <property type="component" value="Unassembled WGS sequence"/>
</dbReference>
<keyword evidence="3" id="KW-1185">Reference proteome</keyword>
<dbReference type="OrthoDB" id="3358048at2759"/>
<evidence type="ECO:0000313" key="3">
    <source>
        <dbReference type="Proteomes" id="UP000034947"/>
    </source>
</evidence>
<reference evidence="2 3" key="1">
    <citation type="submission" date="2015-02" db="EMBL/GenBank/DDBJ databases">
        <title>Draft Genome Sequences of Two Closely-Related Aflatoxigenic Aspergillus Species Obtained from the Cote d'Ivoire.</title>
        <authorList>
            <person name="Moore G.G."/>
            <person name="Beltz S.B."/>
            <person name="Mack B.M."/>
        </authorList>
    </citation>
    <scope>NUCLEOTIDE SEQUENCE [LARGE SCALE GENOMIC DNA]</scope>
    <source>
        <strain evidence="2 3">SRRC1432</strain>
    </source>
</reference>
<keyword evidence="1" id="KW-1133">Transmembrane helix</keyword>
<dbReference type="EMBL" id="JYKN01000474">
    <property type="protein sequence ID" value="KKK24257.1"/>
    <property type="molecule type" value="Genomic_DNA"/>
</dbReference>
<keyword evidence="1" id="KW-0472">Membrane</keyword>
<accession>A0A0F8XL31</accession>
<comment type="caution">
    <text evidence="2">The sequence shown here is derived from an EMBL/GenBank/DDBJ whole genome shotgun (WGS) entry which is preliminary data.</text>
</comment>
<feature type="transmembrane region" description="Helical" evidence="1">
    <location>
        <begin position="120"/>
        <end position="141"/>
    </location>
</feature>
<dbReference type="VEuPathDB" id="FungiDB:P175DRAFT_0560380"/>